<sequence length="45" mass="5259">MSNEEKIVELLEAILERVDEIEKQALEISDLKDVTDYILLKILEN</sequence>
<reference evidence="2" key="2">
    <citation type="submission" date="2021-04" db="EMBL/GenBank/DDBJ databases">
        <authorList>
            <person name="Liu J."/>
        </authorList>
    </citation>
    <scope>NUCLEOTIDE SEQUENCE</scope>
    <source>
        <strain evidence="2">BAD-6</strain>
    </source>
</reference>
<dbReference type="AlphaFoldDB" id="A0A8J8B3D8"/>
<evidence type="ECO:0000313" key="2">
    <source>
        <dbReference type="EMBL" id="MBR0598210.1"/>
    </source>
</evidence>
<organism evidence="2 3">
    <name type="scientific">Sinanaerobacter chloroacetimidivorans</name>
    <dbReference type="NCBI Taxonomy" id="2818044"/>
    <lineage>
        <taxon>Bacteria</taxon>
        <taxon>Bacillati</taxon>
        <taxon>Bacillota</taxon>
        <taxon>Clostridia</taxon>
        <taxon>Peptostreptococcales</taxon>
        <taxon>Anaerovoracaceae</taxon>
        <taxon>Sinanaerobacter</taxon>
    </lineage>
</organism>
<comment type="caution">
    <text evidence="2">The sequence shown here is derived from an EMBL/GenBank/DDBJ whole genome shotgun (WGS) entry which is preliminary data.</text>
</comment>
<name>A0A8J8B3D8_9FIRM</name>
<protein>
    <submittedName>
        <fullName evidence="2">Uncharacterized protein</fullName>
    </submittedName>
</protein>
<evidence type="ECO:0000313" key="3">
    <source>
        <dbReference type="Proteomes" id="UP000675664"/>
    </source>
</evidence>
<reference evidence="2" key="1">
    <citation type="submission" date="2021-04" db="EMBL/GenBank/DDBJ databases">
        <title>Sinoanaerobacter chloroacetimidivorans sp. nov., an obligate anaerobic bacterium isolated from anaerobic sludge.</title>
        <authorList>
            <person name="Bao Y."/>
        </authorList>
    </citation>
    <scope>NUCLEOTIDE SEQUENCE</scope>
    <source>
        <strain evidence="2">BAD-6</strain>
    </source>
</reference>
<proteinExistence type="predicted"/>
<dbReference type="RefSeq" id="WP_227018339.1">
    <property type="nucleotide sequence ID" value="NZ_JAGSND010000006.1"/>
</dbReference>
<evidence type="ECO:0000256" key="1">
    <source>
        <dbReference type="SAM" id="Coils"/>
    </source>
</evidence>
<gene>
    <name evidence="2" type="ORF">KCX82_10025</name>
</gene>
<accession>A0A8J8B3D8</accession>
<dbReference type="EMBL" id="JAGSND010000006">
    <property type="protein sequence ID" value="MBR0598210.1"/>
    <property type="molecule type" value="Genomic_DNA"/>
</dbReference>
<feature type="coiled-coil region" evidence="1">
    <location>
        <begin position="4"/>
        <end position="31"/>
    </location>
</feature>
<keyword evidence="3" id="KW-1185">Reference proteome</keyword>
<dbReference type="Proteomes" id="UP000675664">
    <property type="component" value="Unassembled WGS sequence"/>
</dbReference>
<keyword evidence="1" id="KW-0175">Coiled coil</keyword>